<evidence type="ECO:0000313" key="1">
    <source>
        <dbReference type="EMBL" id="CAL1380363.1"/>
    </source>
</evidence>
<reference evidence="1 2" key="1">
    <citation type="submission" date="2024-04" db="EMBL/GenBank/DDBJ databases">
        <authorList>
            <person name="Fracassetti M."/>
        </authorList>
    </citation>
    <scope>NUCLEOTIDE SEQUENCE [LARGE SCALE GENOMIC DNA]</scope>
</reference>
<dbReference type="AlphaFoldDB" id="A0AAV2E3Y5"/>
<protein>
    <submittedName>
        <fullName evidence="1">Uncharacterized protein</fullName>
    </submittedName>
</protein>
<evidence type="ECO:0000313" key="2">
    <source>
        <dbReference type="Proteomes" id="UP001497516"/>
    </source>
</evidence>
<gene>
    <name evidence="1" type="ORF">LTRI10_LOCUS21814</name>
</gene>
<dbReference type="Proteomes" id="UP001497516">
    <property type="component" value="Chromosome 4"/>
</dbReference>
<organism evidence="1 2">
    <name type="scientific">Linum trigynum</name>
    <dbReference type="NCBI Taxonomy" id="586398"/>
    <lineage>
        <taxon>Eukaryota</taxon>
        <taxon>Viridiplantae</taxon>
        <taxon>Streptophyta</taxon>
        <taxon>Embryophyta</taxon>
        <taxon>Tracheophyta</taxon>
        <taxon>Spermatophyta</taxon>
        <taxon>Magnoliopsida</taxon>
        <taxon>eudicotyledons</taxon>
        <taxon>Gunneridae</taxon>
        <taxon>Pentapetalae</taxon>
        <taxon>rosids</taxon>
        <taxon>fabids</taxon>
        <taxon>Malpighiales</taxon>
        <taxon>Linaceae</taxon>
        <taxon>Linum</taxon>
    </lineage>
</organism>
<keyword evidence="2" id="KW-1185">Reference proteome</keyword>
<dbReference type="EMBL" id="OZ034817">
    <property type="protein sequence ID" value="CAL1380363.1"/>
    <property type="molecule type" value="Genomic_DNA"/>
</dbReference>
<proteinExistence type="predicted"/>
<accession>A0AAV2E3Y5</accession>
<name>A0AAV2E3Y5_9ROSI</name>
<sequence length="95" mass="10983">MVVVVVVVIRDMQKRISEVEMVQREGRNWRTVATEQRMRRLVRGARAPPLRFSFLQWRRQLVGEGKSVGKGFRGRRVSTDGGLFSQIKEMPNARG</sequence>